<reference evidence="2" key="1">
    <citation type="journal article" date="2015" name="Nat. Genet.">
        <title>The genome and transcriptome of the zoonotic hookworm Ancylostoma ceylanicum identify infection-specific gene families.</title>
        <authorList>
            <person name="Schwarz E.M."/>
            <person name="Hu Y."/>
            <person name="Antoshechkin I."/>
            <person name="Miller M.M."/>
            <person name="Sternberg P.W."/>
            <person name="Aroian R.V."/>
        </authorList>
    </citation>
    <scope>NUCLEOTIDE SEQUENCE</scope>
    <source>
        <strain evidence="2">HY135</strain>
    </source>
</reference>
<accession>A0A016U6S1</accession>
<evidence type="ECO:0000313" key="2">
    <source>
        <dbReference type="Proteomes" id="UP000024635"/>
    </source>
</evidence>
<evidence type="ECO:0000313" key="1">
    <source>
        <dbReference type="EMBL" id="EYC10611.1"/>
    </source>
</evidence>
<gene>
    <name evidence="1" type="primary">Acey_s0054.g2462</name>
    <name evidence="1" type="ORF">Y032_0054g2462</name>
</gene>
<organism evidence="1 2">
    <name type="scientific">Ancylostoma ceylanicum</name>
    <dbReference type="NCBI Taxonomy" id="53326"/>
    <lineage>
        <taxon>Eukaryota</taxon>
        <taxon>Metazoa</taxon>
        <taxon>Ecdysozoa</taxon>
        <taxon>Nematoda</taxon>
        <taxon>Chromadorea</taxon>
        <taxon>Rhabditida</taxon>
        <taxon>Rhabditina</taxon>
        <taxon>Rhabditomorpha</taxon>
        <taxon>Strongyloidea</taxon>
        <taxon>Ancylostomatidae</taxon>
        <taxon>Ancylostomatinae</taxon>
        <taxon>Ancylostoma</taxon>
    </lineage>
</organism>
<dbReference type="EMBL" id="JARK01001390">
    <property type="protein sequence ID" value="EYC10611.1"/>
    <property type="molecule type" value="Genomic_DNA"/>
</dbReference>
<keyword evidence="2" id="KW-1185">Reference proteome</keyword>
<name>A0A016U6S1_9BILA</name>
<proteinExistence type="predicted"/>
<comment type="caution">
    <text evidence="1">The sequence shown here is derived from an EMBL/GenBank/DDBJ whole genome shotgun (WGS) entry which is preliminary data.</text>
</comment>
<dbReference type="AlphaFoldDB" id="A0A016U6S1"/>
<protein>
    <submittedName>
        <fullName evidence="1">Uncharacterized protein</fullName>
    </submittedName>
</protein>
<dbReference type="Proteomes" id="UP000024635">
    <property type="component" value="Unassembled WGS sequence"/>
</dbReference>
<sequence>MSMSNYLFFEKLTDCGREQLIRAPLELAWGSPDPVFNLLYLENADAFGGATCVELLRLLFRYQNIQNF</sequence>